<feature type="coiled-coil region" evidence="1">
    <location>
        <begin position="38"/>
        <end position="148"/>
    </location>
</feature>
<evidence type="ECO:0000313" key="3">
    <source>
        <dbReference type="Proteomes" id="UP000005392"/>
    </source>
</evidence>
<name>F9ENT8_9FUSO</name>
<dbReference type="Proteomes" id="UP000005392">
    <property type="component" value="Unassembled WGS sequence"/>
</dbReference>
<dbReference type="HOGENOM" id="CLU_1501419_0_0_0"/>
<proteinExistence type="predicted"/>
<gene>
    <name evidence="2" type="ORF">HMPREF9094_1593</name>
</gene>
<sequence>MSAANTILLGNDLEEVKGYCKNILGVEQKNLKDIMSQENVFNQKIENINTEIKDLKEERMNLLKKADYWYSKYPTNFWGDYDEDKADEYRENGEEAQADMNRCSDKIILKANDRDSLQKELDKLKIKREAIENKIKTIDEMVDEMIKEVIKEELKKREIVIPNFVPVTKYFNAPDEVEE</sequence>
<comment type="caution">
    <text evidence="2">The sequence shown here is derived from an EMBL/GenBank/DDBJ whole genome shotgun (WGS) entry which is preliminary data.</text>
</comment>
<reference evidence="2 3" key="1">
    <citation type="submission" date="2011-05" db="EMBL/GenBank/DDBJ databases">
        <authorList>
            <person name="Muzny D."/>
            <person name="Qin X."/>
            <person name="Deng J."/>
            <person name="Jiang H."/>
            <person name="Liu Y."/>
            <person name="Qu J."/>
            <person name="Song X.-Z."/>
            <person name="Zhang L."/>
            <person name="Thornton R."/>
            <person name="Coyle M."/>
            <person name="Francisco L."/>
            <person name="Jackson L."/>
            <person name="Javaid M."/>
            <person name="Korchina V."/>
            <person name="Kovar C."/>
            <person name="Mata R."/>
            <person name="Mathew T."/>
            <person name="Ngo R."/>
            <person name="Nguyen L."/>
            <person name="Nguyen N."/>
            <person name="Okwuonu G."/>
            <person name="Ongeri F."/>
            <person name="Pham C."/>
            <person name="Simmons D."/>
            <person name="Wilczek-Boney K."/>
            <person name="Hale W."/>
            <person name="Jakkamsetti A."/>
            <person name="Pham P."/>
            <person name="Ruth R."/>
            <person name="San Lucas F."/>
            <person name="Warren J."/>
            <person name="Zhang J."/>
            <person name="Zhao Z."/>
            <person name="Zhou C."/>
            <person name="Zhu D."/>
            <person name="Lee S."/>
            <person name="Bess C."/>
            <person name="Blankenburg K."/>
            <person name="Forbes L."/>
            <person name="Fu Q."/>
            <person name="Gubbala S."/>
            <person name="Hirani K."/>
            <person name="Jayaseelan J.C."/>
            <person name="Lara F."/>
            <person name="Munidasa M."/>
            <person name="Palculict T."/>
            <person name="Patil S."/>
            <person name="Pu L.-L."/>
            <person name="Saada N."/>
            <person name="Tang L."/>
            <person name="Weissenberger G."/>
            <person name="Zhu Y."/>
            <person name="Hemphill L."/>
            <person name="Shang Y."/>
            <person name="Youmans B."/>
            <person name="Ayvaz T."/>
            <person name="Ross M."/>
            <person name="Santibanez J."/>
            <person name="Aqrawi P."/>
            <person name="Gross S."/>
            <person name="Joshi V."/>
            <person name="Fowler G."/>
            <person name="Nazareth L."/>
            <person name="Reid J."/>
            <person name="Worley K."/>
            <person name="Petrosino J."/>
            <person name="Highlander S."/>
            <person name="Gibbs R."/>
        </authorList>
    </citation>
    <scope>NUCLEOTIDE SEQUENCE [LARGE SCALE GENOMIC DNA]</scope>
    <source>
        <strain evidence="2 3">ATCC 51191</strain>
    </source>
</reference>
<keyword evidence="1" id="KW-0175">Coiled coil</keyword>
<evidence type="ECO:0000313" key="2">
    <source>
        <dbReference type="EMBL" id="EGQ79389.1"/>
    </source>
</evidence>
<evidence type="ECO:0000256" key="1">
    <source>
        <dbReference type="SAM" id="Coils"/>
    </source>
</evidence>
<dbReference type="AlphaFoldDB" id="F9ENT8"/>
<organism evidence="2 3">
    <name type="scientific">Fusobacterium animalis ATCC 51191</name>
    <dbReference type="NCBI Taxonomy" id="997347"/>
    <lineage>
        <taxon>Bacteria</taxon>
        <taxon>Fusobacteriati</taxon>
        <taxon>Fusobacteriota</taxon>
        <taxon>Fusobacteriia</taxon>
        <taxon>Fusobacteriales</taxon>
        <taxon>Fusobacteriaceae</taxon>
        <taxon>Fusobacterium</taxon>
    </lineage>
</organism>
<protein>
    <submittedName>
        <fullName evidence="2">Uncharacterized protein</fullName>
    </submittedName>
</protein>
<dbReference type="PATRIC" id="fig|997347.4.peg.1483"/>
<accession>F9ENT8</accession>
<dbReference type="EMBL" id="AFQD01000265">
    <property type="protein sequence ID" value="EGQ79389.1"/>
    <property type="molecule type" value="Genomic_DNA"/>
</dbReference>
<keyword evidence="3" id="KW-1185">Reference proteome</keyword>